<dbReference type="Proteomes" id="UP000772434">
    <property type="component" value="Unassembled WGS sequence"/>
</dbReference>
<evidence type="ECO:0000313" key="2">
    <source>
        <dbReference type="Proteomes" id="UP000772434"/>
    </source>
</evidence>
<dbReference type="EMBL" id="JADNRY010000001">
    <property type="protein sequence ID" value="KAF9078841.1"/>
    <property type="molecule type" value="Genomic_DNA"/>
</dbReference>
<accession>A0A9P5UGV1</accession>
<reference evidence="1" key="1">
    <citation type="submission" date="2020-11" db="EMBL/GenBank/DDBJ databases">
        <authorList>
            <consortium name="DOE Joint Genome Institute"/>
            <person name="Ahrendt S."/>
            <person name="Riley R."/>
            <person name="Andreopoulos W."/>
            <person name="Labutti K."/>
            <person name="Pangilinan J."/>
            <person name="Ruiz-Duenas F.J."/>
            <person name="Barrasa J.M."/>
            <person name="Sanchez-Garcia M."/>
            <person name="Camarero S."/>
            <person name="Miyauchi S."/>
            <person name="Serrano A."/>
            <person name="Linde D."/>
            <person name="Babiker R."/>
            <person name="Drula E."/>
            <person name="Ayuso-Fernandez I."/>
            <person name="Pacheco R."/>
            <person name="Padilla G."/>
            <person name="Ferreira P."/>
            <person name="Barriuso J."/>
            <person name="Kellner H."/>
            <person name="Castanera R."/>
            <person name="Alfaro M."/>
            <person name="Ramirez L."/>
            <person name="Pisabarro A.G."/>
            <person name="Kuo A."/>
            <person name="Tritt A."/>
            <person name="Lipzen A."/>
            <person name="He G."/>
            <person name="Yan M."/>
            <person name="Ng V."/>
            <person name="Cullen D."/>
            <person name="Martin F."/>
            <person name="Rosso M.-N."/>
            <person name="Henrissat B."/>
            <person name="Hibbett D."/>
            <person name="Martinez A.T."/>
            <person name="Grigoriev I.V."/>
        </authorList>
    </citation>
    <scope>NUCLEOTIDE SEQUENCE</scope>
    <source>
        <strain evidence="1">AH 40177</strain>
    </source>
</reference>
<proteinExistence type="predicted"/>
<organism evidence="1 2">
    <name type="scientific">Rhodocollybia butyracea</name>
    <dbReference type="NCBI Taxonomy" id="206335"/>
    <lineage>
        <taxon>Eukaryota</taxon>
        <taxon>Fungi</taxon>
        <taxon>Dikarya</taxon>
        <taxon>Basidiomycota</taxon>
        <taxon>Agaricomycotina</taxon>
        <taxon>Agaricomycetes</taxon>
        <taxon>Agaricomycetidae</taxon>
        <taxon>Agaricales</taxon>
        <taxon>Marasmiineae</taxon>
        <taxon>Omphalotaceae</taxon>
        <taxon>Rhodocollybia</taxon>
    </lineage>
</organism>
<gene>
    <name evidence="1" type="ORF">BDP27DRAFT_1356614</name>
</gene>
<dbReference type="AlphaFoldDB" id="A0A9P5UGV1"/>
<comment type="caution">
    <text evidence="1">The sequence shown here is derived from an EMBL/GenBank/DDBJ whole genome shotgun (WGS) entry which is preliminary data.</text>
</comment>
<sequence>MFDLLPRTDPDRLTDSGYDELKKSHTMTCTAPWQRDSEWDLGPTRLVRIENSIASESEFSLDNFLQGSGREGEAIITVKIYLKKVAIIILVYIQVEQLAKGNAEKHCQCQRRRNRTSFPLAANKDAVHMSAEICICPHIKLLPKEEPPKRNFHRVPGLWANWSLNTTQNQHPDYYCNSNLWI</sequence>
<name>A0A9P5UGV1_9AGAR</name>
<keyword evidence="2" id="KW-1185">Reference proteome</keyword>
<evidence type="ECO:0000313" key="1">
    <source>
        <dbReference type="EMBL" id="KAF9078841.1"/>
    </source>
</evidence>
<protein>
    <submittedName>
        <fullName evidence="1">Uncharacterized protein</fullName>
    </submittedName>
</protein>